<protein>
    <submittedName>
        <fullName evidence="2">Uncharacterized protein</fullName>
    </submittedName>
</protein>
<keyword evidence="3" id="KW-1185">Reference proteome</keyword>
<organism evidence="2 3">
    <name type="scientific">Nyssa sinensis</name>
    <dbReference type="NCBI Taxonomy" id="561372"/>
    <lineage>
        <taxon>Eukaryota</taxon>
        <taxon>Viridiplantae</taxon>
        <taxon>Streptophyta</taxon>
        <taxon>Embryophyta</taxon>
        <taxon>Tracheophyta</taxon>
        <taxon>Spermatophyta</taxon>
        <taxon>Magnoliopsida</taxon>
        <taxon>eudicotyledons</taxon>
        <taxon>Gunneridae</taxon>
        <taxon>Pentapetalae</taxon>
        <taxon>asterids</taxon>
        <taxon>Cornales</taxon>
        <taxon>Nyssaceae</taxon>
        <taxon>Nyssa</taxon>
    </lineage>
</organism>
<evidence type="ECO:0000256" key="1">
    <source>
        <dbReference type="SAM" id="MobiDB-lite"/>
    </source>
</evidence>
<proteinExistence type="predicted"/>
<dbReference type="OrthoDB" id="1939750at2759"/>
<name>A0A5J4ZLL8_9ASTE</name>
<sequence>MSQEKDDRSLNSFIEEKEVNGENDGGQDNYIDNSLALVPVNLPIALQKTEPPIVNANVQEILDVLRHAREKLQRSMERRQLIKVGSR</sequence>
<dbReference type="Proteomes" id="UP000325577">
    <property type="component" value="Linkage Group LG7"/>
</dbReference>
<gene>
    <name evidence="2" type="ORF">F0562_016397</name>
</gene>
<feature type="region of interest" description="Disordered" evidence="1">
    <location>
        <begin position="1"/>
        <end position="27"/>
    </location>
</feature>
<evidence type="ECO:0000313" key="2">
    <source>
        <dbReference type="EMBL" id="KAA8518829.1"/>
    </source>
</evidence>
<dbReference type="AlphaFoldDB" id="A0A5J4ZLL8"/>
<feature type="compositionally biased region" description="Basic and acidic residues" evidence="1">
    <location>
        <begin position="1"/>
        <end position="20"/>
    </location>
</feature>
<accession>A0A5J4ZLL8</accession>
<evidence type="ECO:0000313" key="3">
    <source>
        <dbReference type="Proteomes" id="UP000325577"/>
    </source>
</evidence>
<dbReference type="EMBL" id="CM018050">
    <property type="protein sequence ID" value="KAA8518829.1"/>
    <property type="molecule type" value="Genomic_DNA"/>
</dbReference>
<reference evidence="2 3" key="1">
    <citation type="submission" date="2019-09" db="EMBL/GenBank/DDBJ databases">
        <title>A chromosome-level genome assembly of the Chinese tupelo Nyssa sinensis.</title>
        <authorList>
            <person name="Yang X."/>
            <person name="Kang M."/>
            <person name="Yang Y."/>
            <person name="Xiong H."/>
            <person name="Wang M."/>
            <person name="Zhang Z."/>
            <person name="Wang Z."/>
            <person name="Wu H."/>
            <person name="Ma T."/>
            <person name="Liu J."/>
            <person name="Xi Z."/>
        </authorList>
    </citation>
    <scope>NUCLEOTIDE SEQUENCE [LARGE SCALE GENOMIC DNA]</scope>
    <source>
        <strain evidence="2">J267</strain>
        <tissue evidence="2">Leaf</tissue>
    </source>
</reference>